<keyword evidence="6" id="KW-1185">Reference proteome</keyword>
<feature type="compositionally biased region" description="Low complexity" evidence="2">
    <location>
        <begin position="94"/>
        <end position="124"/>
    </location>
</feature>
<evidence type="ECO:0000256" key="2">
    <source>
        <dbReference type="SAM" id="MobiDB-lite"/>
    </source>
</evidence>
<protein>
    <recommendedName>
        <fullName evidence="4">ShKT domain-containing protein</fullName>
    </recommendedName>
</protein>
<dbReference type="SMART" id="SM00254">
    <property type="entry name" value="ShKT"/>
    <property type="match status" value="4"/>
</dbReference>
<feature type="region of interest" description="Disordered" evidence="2">
    <location>
        <begin position="94"/>
        <end position="275"/>
    </location>
</feature>
<dbReference type="Gene3D" id="1.10.10.1940">
    <property type="match status" value="1"/>
</dbReference>
<dbReference type="EMBL" id="BTRK01000004">
    <property type="protein sequence ID" value="GMR47425.1"/>
    <property type="molecule type" value="Genomic_DNA"/>
</dbReference>
<organism evidence="5 6">
    <name type="scientific">Pristionchus mayeri</name>
    <dbReference type="NCBI Taxonomy" id="1317129"/>
    <lineage>
        <taxon>Eukaryota</taxon>
        <taxon>Metazoa</taxon>
        <taxon>Ecdysozoa</taxon>
        <taxon>Nematoda</taxon>
        <taxon>Chromadorea</taxon>
        <taxon>Rhabditida</taxon>
        <taxon>Rhabditina</taxon>
        <taxon>Diplogasteromorpha</taxon>
        <taxon>Diplogasteroidea</taxon>
        <taxon>Neodiplogasteridae</taxon>
        <taxon>Pristionchus</taxon>
    </lineage>
</organism>
<proteinExistence type="predicted"/>
<dbReference type="Pfam" id="PF01549">
    <property type="entry name" value="ShK"/>
    <property type="match status" value="4"/>
</dbReference>
<evidence type="ECO:0000256" key="3">
    <source>
        <dbReference type="SAM" id="SignalP"/>
    </source>
</evidence>
<evidence type="ECO:0000313" key="6">
    <source>
        <dbReference type="Proteomes" id="UP001328107"/>
    </source>
</evidence>
<feature type="non-terminal residue" evidence="5">
    <location>
        <position position="456"/>
    </location>
</feature>
<feature type="signal peptide" evidence="3">
    <location>
        <begin position="1"/>
        <end position="18"/>
    </location>
</feature>
<feature type="domain" description="ShKT" evidence="4">
    <location>
        <begin position="380"/>
        <end position="416"/>
    </location>
</feature>
<dbReference type="PANTHER" id="PTHR21724:SF106">
    <property type="entry name" value="SHKT DOMAIN-CONTAINING PROTEIN"/>
    <property type="match status" value="1"/>
</dbReference>
<comment type="caution">
    <text evidence="5">The sequence shown here is derived from an EMBL/GenBank/DDBJ whole genome shotgun (WGS) entry which is preliminary data.</text>
</comment>
<dbReference type="PROSITE" id="PS51670">
    <property type="entry name" value="SHKT"/>
    <property type="match status" value="1"/>
</dbReference>
<gene>
    <name evidence="5" type="ORF">PMAYCL1PPCAC_17620</name>
</gene>
<dbReference type="InterPro" id="IPR003582">
    <property type="entry name" value="ShKT_dom"/>
</dbReference>
<accession>A0AAN5CN78</accession>
<evidence type="ECO:0000313" key="5">
    <source>
        <dbReference type="EMBL" id="GMR47425.1"/>
    </source>
</evidence>
<evidence type="ECO:0000256" key="1">
    <source>
        <dbReference type="PROSITE-ProRule" id="PRU01005"/>
    </source>
</evidence>
<feature type="compositionally biased region" description="Basic and acidic residues" evidence="2">
    <location>
        <begin position="228"/>
        <end position="238"/>
    </location>
</feature>
<name>A0AAN5CN78_9BILA</name>
<dbReference type="Proteomes" id="UP001328107">
    <property type="component" value="Unassembled WGS sequence"/>
</dbReference>
<evidence type="ECO:0000259" key="4">
    <source>
        <dbReference type="PROSITE" id="PS51670"/>
    </source>
</evidence>
<dbReference type="AlphaFoldDB" id="A0AAN5CN78"/>
<dbReference type="PANTHER" id="PTHR21724">
    <property type="entry name" value="SHKT DOMAIN-CONTAINING PROTEIN"/>
    <property type="match status" value="1"/>
</dbReference>
<reference evidence="6" key="1">
    <citation type="submission" date="2022-10" db="EMBL/GenBank/DDBJ databases">
        <title>Genome assembly of Pristionchus species.</title>
        <authorList>
            <person name="Yoshida K."/>
            <person name="Sommer R.J."/>
        </authorList>
    </citation>
    <scope>NUCLEOTIDE SEQUENCE [LARGE SCALE GENOMIC DNA]</scope>
    <source>
        <strain evidence="6">RS5460</strain>
    </source>
</reference>
<comment type="caution">
    <text evidence="1">Lacks conserved residue(s) required for the propagation of feature annotation.</text>
</comment>
<keyword evidence="3" id="KW-0732">Signal</keyword>
<sequence length="456" mass="50709">MSIPSLILLSFLSLLLSGEDCIDRSLYCTPVECETRPVYALEYCRRTCKVCNVTRPTITNDTIKYVKKNETKKTNATDEPSFITPPIFREIISDSVQSSQSPSHSSDRQQSPDPLSPSSSPPLSQATQRRRTLALGPFAPSQPQPFFPEPLAQPLRGSVDTYSEDMDYQRRMPSGYPHPSPSFPQSPSPSLPPMTPSASSSQPRLSLERYRQQLSNQYAPKKNTAIPSRREERAEKRVATPTLLPEMERSRQDAGWGNRVESPWGEQRPAPPLPVDENTSALAIADLITLLGCRDRDPSTCSRITTDACLSRPGYYLKLCPVKCRNCSGLSCFDSVKVDCEEVLLLGGCRLPSAHEYCPRTCNLCPTTTQQPAMTEPLVCTDQLETCSHLAQAGVCNHPYSRTALQMFCSKSCGFCKEGDSPVSSSYSDSEDAYSLPSLIQQRATNDLWRRNSWKK</sequence>
<feature type="compositionally biased region" description="Pro residues" evidence="2">
    <location>
        <begin position="176"/>
        <end position="195"/>
    </location>
</feature>
<feature type="chain" id="PRO_5043053247" description="ShKT domain-containing protein" evidence="3">
    <location>
        <begin position="19"/>
        <end position="456"/>
    </location>
</feature>